<dbReference type="EMBL" id="HBIJ01013477">
    <property type="protein sequence ID" value="CAE0368370.1"/>
    <property type="molecule type" value="Transcribed_RNA"/>
</dbReference>
<evidence type="ECO:0000313" key="1">
    <source>
        <dbReference type="EMBL" id="CAE0368370.1"/>
    </source>
</evidence>
<gene>
    <name evidence="1" type="ORF">ALAG00032_LOCUS9133</name>
</gene>
<reference evidence="1" key="1">
    <citation type="submission" date="2021-01" db="EMBL/GenBank/DDBJ databases">
        <authorList>
            <person name="Corre E."/>
            <person name="Pelletier E."/>
            <person name="Niang G."/>
            <person name="Scheremetjew M."/>
            <person name="Finn R."/>
            <person name="Kale V."/>
            <person name="Holt S."/>
            <person name="Cochrane G."/>
            <person name="Meng A."/>
            <person name="Brown T."/>
            <person name="Cohen L."/>
        </authorList>
    </citation>
    <scope>NUCLEOTIDE SEQUENCE</scope>
    <source>
        <strain evidence="1">CCMP1510</strain>
    </source>
</reference>
<name>A0A7S3JZ91_9STRA</name>
<organism evidence="1">
    <name type="scientific">Aureoumbra lagunensis</name>
    <dbReference type="NCBI Taxonomy" id="44058"/>
    <lineage>
        <taxon>Eukaryota</taxon>
        <taxon>Sar</taxon>
        <taxon>Stramenopiles</taxon>
        <taxon>Ochrophyta</taxon>
        <taxon>Pelagophyceae</taxon>
        <taxon>Pelagomonadales</taxon>
        <taxon>Aureoumbra</taxon>
    </lineage>
</organism>
<sequence>MHFTHIVHQVPPDIKVSLAAVFSLRLTMIPLGKDTSGSTKVSTEIRDLTLDHIVDDEDSLKSQSQSTTTEAGEVVKLTFLGWSESELKALNSREMLGLLCHDSVQHFQFHSLMSRGVVENSAVENWRMDTKNGDVSNSSVSLTTVHLRFYDSSDVDCYMRIMFQLSNVTYSRAREYPPGDQIFYSPILL</sequence>
<protein>
    <submittedName>
        <fullName evidence="1">Uncharacterized protein</fullName>
    </submittedName>
</protein>
<dbReference type="AlphaFoldDB" id="A0A7S3JZ91"/>
<proteinExistence type="predicted"/>
<accession>A0A7S3JZ91</accession>